<name>A0A8J8JS61_9BACT</name>
<evidence type="ECO:0000259" key="1">
    <source>
        <dbReference type="PROSITE" id="PS51186"/>
    </source>
</evidence>
<dbReference type="GO" id="GO:0016747">
    <property type="term" value="F:acyltransferase activity, transferring groups other than amino-acyl groups"/>
    <property type="evidence" value="ECO:0007669"/>
    <property type="project" value="InterPro"/>
</dbReference>
<keyword evidence="3" id="KW-1185">Reference proteome</keyword>
<sequence length="213" mass="23923">MYQLQKTAPSQLNDLAHCHAACFPDSLSVQLGTAYIAKTFEWFLVNEHRFLFHIKNGETIIGYCGGFITQYAGDGSTSGMMQFAMTEAIKGVIKRPWLLLHREVIPFYPLIGKNLWKKIISLAKTPKLAPATANGFTSSAGLVVIGILPEHRGKGVFEMLMQQFDKEVYLHHASRAHLSVKKENARAIQAYSKAGWQTAKTNEHTIEMHKYVE</sequence>
<dbReference type="AlphaFoldDB" id="A0A8J8JS61"/>
<dbReference type="Gene3D" id="3.40.630.30">
    <property type="match status" value="1"/>
</dbReference>
<feature type="domain" description="N-acetyltransferase" evidence="1">
    <location>
        <begin position="80"/>
        <end position="213"/>
    </location>
</feature>
<comment type="caution">
    <text evidence="2">The sequence shown here is derived from an EMBL/GenBank/DDBJ whole genome shotgun (WGS) entry which is preliminary data.</text>
</comment>
<dbReference type="PROSITE" id="PS51186">
    <property type="entry name" value="GNAT"/>
    <property type="match status" value="1"/>
</dbReference>
<dbReference type="InterPro" id="IPR000182">
    <property type="entry name" value="GNAT_dom"/>
</dbReference>
<dbReference type="EMBL" id="WHPF01000009">
    <property type="protein sequence ID" value="NNV56597.1"/>
    <property type="molecule type" value="Genomic_DNA"/>
</dbReference>
<dbReference type="Proteomes" id="UP000598971">
    <property type="component" value="Unassembled WGS sequence"/>
</dbReference>
<dbReference type="RefSeq" id="WP_171608539.1">
    <property type="nucleotide sequence ID" value="NZ_WHPF01000009.1"/>
</dbReference>
<gene>
    <name evidence="2" type="ORF">GD597_14085</name>
</gene>
<dbReference type="Pfam" id="PF00583">
    <property type="entry name" value="Acetyltransf_1"/>
    <property type="match status" value="1"/>
</dbReference>
<proteinExistence type="predicted"/>
<protein>
    <submittedName>
        <fullName evidence="2">GNAT family N-acetyltransferase</fullName>
    </submittedName>
</protein>
<organism evidence="2 3">
    <name type="scientific">Limnovirga soli</name>
    <dbReference type="NCBI Taxonomy" id="2656915"/>
    <lineage>
        <taxon>Bacteria</taxon>
        <taxon>Pseudomonadati</taxon>
        <taxon>Bacteroidota</taxon>
        <taxon>Chitinophagia</taxon>
        <taxon>Chitinophagales</taxon>
        <taxon>Chitinophagaceae</taxon>
        <taxon>Limnovirga</taxon>
    </lineage>
</organism>
<dbReference type="SUPFAM" id="SSF55729">
    <property type="entry name" value="Acyl-CoA N-acyltransferases (Nat)"/>
    <property type="match status" value="1"/>
</dbReference>
<evidence type="ECO:0000313" key="2">
    <source>
        <dbReference type="EMBL" id="NNV56597.1"/>
    </source>
</evidence>
<dbReference type="InterPro" id="IPR016181">
    <property type="entry name" value="Acyl_CoA_acyltransferase"/>
</dbReference>
<reference evidence="2" key="1">
    <citation type="submission" date="2019-10" db="EMBL/GenBank/DDBJ databases">
        <title>Draft genome sequence of Panacibacter sp. KCS-6.</title>
        <authorList>
            <person name="Yim K.J."/>
        </authorList>
    </citation>
    <scope>NUCLEOTIDE SEQUENCE</scope>
    <source>
        <strain evidence="2">KCS-6</strain>
    </source>
</reference>
<accession>A0A8J8JS61</accession>
<evidence type="ECO:0000313" key="3">
    <source>
        <dbReference type="Proteomes" id="UP000598971"/>
    </source>
</evidence>